<dbReference type="RefSeq" id="WP_161793044.1">
    <property type="nucleotide sequence ID" value="NZ_CAWMOE010000032.1"/>
</dbReference>
<name>A0ABU8V4X0_9NEIS</name>
<evidence type="ECO:0000313" key="1">
    <source>
        <dbReference type="EMBL" id="MEJ8676209.1"/>
    </source>
</evidence>
<dbReference type="Proteomes" id="UP001224516">
    <property type="component" value="Unassembled WGS sequence"/>
</dbReference>
<comment type="caution">
    <text evidence="1">The sequence shown here is derived from an EMBL/GenBank/DDBJ whole genome shotgun (WGS) entry which is preliminary data.</text>
</comment>
<sequence length="46" mass="4882">MPRKGIDGGAKAIVLIDTKAGAIAVYNTAQSFGPRPVYRMTVDLAF</sequence>
<accession>A0ABU8V4X0</accession>
<gene>
    <name evidence="1" type="ORF">QCL97_015855</name>
</gene>
<organism evidence="1 2">
    <name type="scientific">Chromobacterium amazonense</name>
    <dbReference type="NCBI Taxonomy" id="1382803"/>
    <lineage>
        <taxon>Bacteria</taxon>
        <taxon>Pseudomonadati</taxon>
        <taxon>Pseudomonadota</taxon>
        <taxon>Betaproteobacteria</taxon>
        <taxon>Neisseriales</taxon>
        <taxon>Chromobacteriaceae</taxon>
        <taxon>Chromobacterium</taxon>
    </lineage>
</organism>
<keyword evidence="2" id="KW-1185">Reference proteome</keyword>
<reference evidence="1 2" key="1">
    <citation type="submission" date="2023-12" db="EMBL/GenBank/DDBJ databases">
        <title>Evaluation and characterization of a potential secondary metabolite violacein from indigenous Chromobacterium amazonense SAM215.</title>
        <authorList>
            <person name="Tarafdar M.R."/>
            <person name="Abedin S.M."/>
            <person name="Atiqua A."/>
            <person name="Saha A."/>
            <person name="Khan S.N."/>
        </authorList>
    </citation>
    <scope>NUCLEOTIDE SEQUENCE [LARGE SCALE GENOMIC DNA]</scope>
    <source>
        <strain evidence="1 2">SAM215</strain>
    </source>
</reference>
<evidence type="ECO:0000313" key="2">
    <source>
        <dbReference type="Proteomes" id="UP001224516"/>
    </source>
</evidence>
<protein>
    <submittedName>
        <fullName evidence="1">Uncharacterized protein</fullName>
    </submittedName>
</protein>
<proteinExistence type="predicted"/>
<dbReference type="EMBL" id="JAVFJF020000038">
    <property type="protein sequence ID" value="MEJ8676209.1"/>
    <property type="molecule type" value="Genomic_DNA"/>
</dbReference>